<accession>A0A2W5AV98</accession>
<evidence type="ECO:0000313" key="1">
    <source>
        <dbReference type="EMBL" id="PZO74391.1"/>
    </source>
</evidence>
<dbReference type="EMBL" id="QFMX01000006">
    <property type="protein sequence ID" value="PZO74391.1"/>
    <property type="molecule type" value="Genomic_DNA"/>
</dbReference>
<proteinExistence type="predicted"/>
<sequence length="78" mass="8544">MMLVLSFMVFAGAFAVAGMMIVSSIAPQWDRIVRLAMGNVEPAFQPLRTLAVAERRIAVRRWASTTAPAPARRWNAAA</sequence>
<organism evidence="1 2">
    <name type="scientific">Sphingomonas taxi</name>
    <dbReference type="NCBI Taxonomy" id="1549858"/>
    <lineage>
        <taxon>Bacteria</taxon>
        <taxon>Pseudomonadati</taxon>
        <taxon>Pseudomonadota</taxon>
        <taxon>Alphaproteobacteria</taxon>
        <taxon>Sphingomonadales</taxon>
        <taxon>Sphingomonadaceae</taxon>
        <taxon>Sphingomonas</taxon>
    </lineage>
</organism>
<dbReference type="Proteomes" id="UP000249555">
    <property type="component" value="Unassembled WGS sequence"/>
</dbReference>
<reference evidence="1 2" key="1">
    <citation type="submission" date="2017-08" db="EMBL/GenBank/DDBJ databases">
        <title>Infants hospitalized years apart are colonized by the same room-sourced microbial strains.</title>
        <authorList>
            <person name="Brooks B."/>
            <person name="Olm M.R."/>
            <person name="Firek B.A."/>
            <person name="Baker R."/>
            <person name="Thomas B.C."/>
            <person name="Morowitz M.J."/>
            <person name="Banfield J.F."/>
        </authorList>
    </citation>
    <scope>NUCLEOTIDE SEQUENCE [LARGE SCALE GENOMIC DNA]</scope>
    <source>
        <strain evidence="1">S2_018_000_R3_119</strain>
    </source>
</reference>
<dbReference type="AlphaFoldDB" id="A0A2W5AV98"/>
<name>A0A2W5AV98_9SPHN</name>
<comment type="caution">
    <text evidence="1">The sequence shown here is derived from an EMBL/GenBank/DDBJ whole genome shotgun (WGS) entry which is preliminary data.</text>
</comment>
<protein>
    <submittedName>
        <fullName evidence="1">Uncharacterized protein</fullName>
    </submittedName>
</protein>
<gene>
    <name evidence="1" type="ORF">DI640_08270</name>
</gene>
<evidence type="ECO:0000313" key="2">
    <source>
        <dbReference type="Proteomes" id="UP000249555"/>
    </source>
</evidence>